<dbReference type="Proteomes" id="UP000186817">
    <property type="component" value="Unassembled WGS sequence"/>
</dbReference>
<protein>
    <submittedName>
        <fullName evidence="4">Putative calcium-binding protein CML28</fullName>
    </submittedName>
</protein>
<dbReference type="SUPFAM" id="SSF47473">
    <property type="entry name" value="EF-hand"/>
    <property type="match status" value="1"/>
</dbReference>
<feature type="domain" description="EF-hand" evidence="3">
    <location>
        <begin position="12"/>
        <end position="47"/>
    </location>
</feature>
<dbReference type="InterPro" id="IPR011992">
    <property type="entry name" value="EF-hand-dom_pair"/>
</dbReference>
<feature type="region of interest" description="Disordered" evidence="2">
    <location>
        <begin position="226"/>
        <end position="246"/>
    </location>
</feature>
<accession>A0A1Q9E9U1</accession>
<comment type="caution">
    <text evidence="4">The sequence shown here is derived from an EMBL/GenBank/DDBJ whole genome shotgun (WGS) entry which is preliminary data.</text>
</comment>
<dbReference type="EMBL" id="LSRX01000216">
    <property type="protein sequence ID" value="OLQ04190.1"/>
    <property type="molecule type" value="Genomic_DNA"/>
</dbReference>
<sequence length="1034" mass="113877">MENTGKVSYQREDMDKILATFKKWDANGNGSISKSELSNILDHIGVAGKDRQSIFNSIDTSGNGKIEYEEFVQWLYGTMCPLPVRTSALADRYQVCVDSIRLDLEDDPSFSGWFHDASTIRPFLLFSDSLTRKRYFQSSEGLGLKSHLSFDNKTKHEVWQFELCEGQGVDIEICLPKAMQSLRGHHVIGKAMLTLDSIGAQIARGLGSATVFLEVFAASKGLTDAAEEKGEENPNPTVSTSGAAGSVSPRSRRLIARLNLNLTALGPLWAKRNVSLWRQSGLPDLDLDGISKVLQALAAEPDRTLLNEALQMAEAFLANRLQPFRSWTGSTADKELKEVLSWLKKNRDTLDSSSELRKHSSKEFEQLGERLAAGVLSASLEGEVADHELMRSALTFACAVDPHLPEVRHVEETFKSMMRFPRNIKLHDLLHASEADLTQADPKQLGLDLATDGTLPSIQDDVRFGVRDDTAERVLSLLGNKTQLNYRKGVTYARVAMETIGRSDFMLPTLLQTLMAEVRFFRGEKAFCSRSIPELLAAQSRDREALLGRFDVIAAPVRADYSDKFVPLTKATPAVQFFGNDLKEPIGGPGWFWIFHAAAINIGESEAADDFPEYSVPPDPSYRGRRGHNRWLDEDRYVSDMGLLWHRVLHAASHMGIEDMILFPFGMGAFLRNLHKLDNRYSDAAAMRGLRYRIASALFDAAVLLCLEDQAETGPKVQMRLHLCLVDCSLESRSNHNVFIEAAAAKVAQSPALAAALHFHRNCDALELARQLAEKMPLSGRAELDVAVRKVGLLNGANNKQLGNHWFGHGARSAIDENLHRRSGAMCASSLLVNLSTEPRFRSAEELATHVHATGGKCIDLLPFPVKTGKARSGSRIVAKVRVVPYGILGSQLFHGQLRVAAAEPGAGEVVVDPAGLPYIRSGPSGAGGASGQLYKWIGISSHFPQSVQDAITESLQAKFCSYDNGQKNVIHVVGPDFRSRRSNIWADAVDELAKGSENDCTWISVLPLDGSRSPRFRFDVDASDDNAFLVLLS</sequence>
<evidence type="ECO:0000256" key="2">
    <source>
        <dbReference type="SAM" id="MobiDB-lite"/>
    </source>
</evidence>
<dbReference type="GO" id="GO:0005509">
    <property type="term" value="F:calcium ion binding"/>
    <property type="evidence" value="ECO:0007669"/>
    <property type="project" value="InterPro"/>
</dbReference>
<keyword evidence="1" id="KW-0106">Calcium</keyword>
<dbReference type="Pfam" id="PF13499">
    <property type="entry name" value="EF-hand_7"/>
    <property type="match status" value="1"/>
</dbReference>
<reference evidence="4 5" key="1">
    <citation type="submission" date="2016-02" db="EMBL/GenBank/DDBJ databases">
        <title>Genome analysis of coral dinoflagellate symbionts highlights evolutionary adaptations to a symbiotic lifestyle.</title>
        <authorList>
            <person name="Aranda M."/>
            <person name="Li Y."/>
            <person name="Liew Y.J."/>
            <person name="Baumgarten S."/>
            <person name="Simakov O."/>
            <person name="Wilson M."/>
            <person name="Piel J."/>
            <person name="Ashoor H."/>
            <person name="Bougouffa S."/>
            <person name="Bajic V.B."/>
            <person name="Ryu T."/>
            <person name="Ravasi T."/>
            <person name="Bayer T."/>
            <person name="Micklem G."/>
            <person name="Kim H."/>
            <person name="Bhak J."/>
            <person name="Lajeunesse T.C."/>
            <person name="Voolstra C.R."/>
        </authorList>
    </citation>
    <scope>NUCLEOTIDE SEQUENCE [LARGE SCALE GENOMIC DNA]</scope>
    <source>
        <strain evidence="4 5">CCMP2467</strain>
    </source>
</reference>
<dbReference type="InterPro" id="IPR018247">
    <property type="entry name" value="EF_Hand_1_Ca_BS"/>
</dbReference>
<dbReference type="InterPro" id="IPR002048">
    <property type="entry name" value="EF_hand_dom"/>
</dbReference>
<evidence type="ECO:0000256" key="1">
    <source>
        <dbReference type="ARBA" id="ARBA00022837"/>
    </source>
</evidence>
<dbReference type="CDD" id="cd00051">
    <property type="entry name" value="EFh"/>
    <property type="match status" value="1"/>
</dbReference>
<dbReference type="Gene3D" id="1.10.238.10">
    <property type="entry name" value="EF-hand"/>
    <property type="match status" value="1"/>
</dbReference>
<organism evidence="4 5">
    <name type="scientific">Symbiodinium microadriaticum</name>
    <name type="common">Dinoflagellate</name>
    <name type="synonym">Zooxanthella microadriatica</name>
    <dbReference type="NCBI Taxonomy" id="2951"/>
    <lineage>
        <taxon>Eukaryota</taxon>
        <taxon>Sar</taxon>
        <taxon>Alveolata</taxon>
        <taxon>Dinophyceae</taxon>
        <taxon>Suessiales</taxon>
        <taxon>Symbiodiniaceae</taxon>
        <taxon>Symbiodinium</taxon>
    </lineage>
</organism>
<feature type="domain" description="EF-hand" evidence="3">
    <location>
        <begin position="52"/>
        <end position="81"/>
    </location>
</feature>
<dbReference type="OrthoDB" id="416502at2759"/>
<dbReference type="AlphaFoldDB" id="A0A1Q9E9U1"/>
<gene>
    <name evidence="4" type="primary">CML28</name>
    <name evidence="4" type="ORF">AK812_SmicGene12758</name>
</gene>
<dbReference type="SMART" id="SM00054">
    <property type="entry name" value="EFh"/>
    <property type="match status" value="2"/>
</dbReference>
<evidence type="ECO:0000313" key="4">
    <source>
        <dbReference type="EMBL" id="OLQ04190.1"/>
    </source>
</evidence>
<dbReference type="OMA" id="GGPGWFW"/>
<dbReference type="PROSITE" id="PS00018">
    <property type="entry name" value="EF_HAND_1"/>
    <property type="match status" value="2"/>
</dbReference>
<name>A0A1Q9E9U1_SYMMI</name>
<evidence type="ECO:0000259" key="3">
    <source>
        <dbReference type="PROSITE" id="PS50222"/>
    </source>
</evidence>
<proteinExistence type="predicted"/>
<evidence type="ECO:0000313" key="5">
    <source>
        <dbReference type="Proteomes" id="UP000186817"/>
    </source>
</evidence>
<feature type="compositionally biased region" description="Polar residues" evidence="2">
    <location>
        <begin position="234"/>
        <end position="243"/>
    </location>
</feature>
<keyword evidence="5" id="KW-1185">Reference proteome</keyword>
<dbReference type="PROSITE" id="PS50222">
    <property type="entry name" value="EF_HAND_2"/>
    <property type="match status" value="2"/>
</dbReference>